<evidence type="ECO:0000313" key="10">
    <source>
        <dbReference type="EMBL" id="TDM18435.1"/>
    </source>
</evidence>
<dbReference type="InterPro" id="IPR036510">
    <property type="entry name" value="Ribosomal_bS20_sf"/>
</dbReference>
<dbReference type="Gene3D" id="1.20.58.110">
    <property type="entry name" value="Ribosomal protein S20"/>
    <property type="match status" value="1"/>
</dbReference>
<keyword evidence="4 8" id="KW-0689">Ribosomal protein</keyword>
<organism evidence="8 11">
    <name type="scientific">Macrococcoides canis</name>
    <dbReference type="NCBI Taxonomy" id="1855823"/>
    <lineage>
        <taxon>Bacteria</taxon>
        <taxon>Bacillati</taxon>
        <taxon>Bacillota</taxon>
        <taxon>Bacilli</taxon>
        <taxon>Bacillales</taxon>
        <taxon>Staphylococcaceae</taxon>
        <taxon>Macrococcoides</taxon>
    </lineage>
</organism>
<keyword evidence="3" id="KW-0694">RNA-binding</keyword>
<dbReference type="NCBIfam" id="TIGR00029">
    <property type="entry name" value="S20"/>
    <property type="match status" value="1"/>
</dbReference>
<evidence type="ECO:0000256" key="3">
    <source>
        <dbReference type="ARBA" id="ARBA00022884"/>
    </source>
</evidence>
<sequence length="82" mass="9013">MPNIKSAIKRVTTSNKAHDANISQTNDMRTAVKNAKAAIENNADNKSELVQVAVKKIDKAAKSNLIHSNKADRLKSQIMKNK</sequence>
<dbReference type="GeneID" id="35295676"/>
<dbReference type="RefSeq" id="WP_041636033.1">
    <property type="nucleotide sequence ID" value="NZ_CBCRZA010000002.1"/>
</dbReference>
<evidence type="ECO:0000256" key="2">
    <source>
        <dbReference type="ARBA" id="ARBA00022730"/>
    </source>
</evidence>
<dbReference type="SUPFAM" id="SSF46992">
    <property type="entry name" value="Ribosomal protein S20"/>
    <property type="match status" value="1"/>
</dbReference>
<dbReference type="GO" id="GO:0070181">
    <property type="term" value="F:small ribosomal subunit rRNA binding"/>
    <property type="evidence" value="ECO:0007669"/>
    <property type="project" value="TreeGrafter"/>
</dbReference>
<dbReference type="GO" id="GO:0005829">
    <property type="term" value="C:cytosol"/>
    <property type="evidence" value="ECO:0007669"/>
    <property type="project" value="TreeGrafter"/>
</dbReference>
<reference evidence="8 11" key="1">
    <citation type="journal article" date="2017" name="Int. J. Syst. Evol. Microbiol.">
        <title>Macrococcus canis sp. nov., a skin bacterium associated with infections in dogs.</title>
        <authorList>
            <person name="Gobeli Brawand S."/>
            <person name="Cotting K."/>
            <person name="Gomez-Sanz E."/>
            <person name="Collaud A."/>
            <person name="Thomann A."/>
            <person name="Brodard I."/>
            <person name="Rodriguez-Campos S."/>
            <person name="Strauss C."/>
            <person name="Perreten V."/>
        </authorList>
    </citation>
    <scope>NUCLEOTIDE SEQUENCE [LARGE SCALE GENOMIC DNA]</scope>
    <source>
        <strain evidence="8 11">KM45013</strain>
    </source>
</reference>
<keyword evidence="5" id="KW-0687">Ribonucleoprotein</keyword>
<protein>
    <recommendedName>
        <fullName evidence="6">Small ribosomal subunit protein bS20</fullName>
    </recommendedName>
    <alternativeName>
        <fullName evidence="7">30S ribosomal protein S20</fullName>
    </alternativeName>
</protein>
<evidence type="ECO:0000313" key="9">
    <source>
        <dbReference type="EMBL" id="QIH78638.1"/>
    </source>
</evidence>
<reference evidence="8" key="2">
    <citation type="submission" date="2017-04" db="EMBL/GenBank/DDBJ databases">
        <authorList>
            <person name="Afonso C.L."/>
            <person name="Miller P.J."/>
            <person name="Scott M.A."/>
            <person name="Spackman E."/>
            <person name="Goraichik I."/>
            <person name="Dimitrov K.M."/>
            <person name="Suarez D.L."/>
            <person name="Swayne D.E."/>
        </authorList>
    </citation>
    <scope>NUCLEOTIDE SEQUENCE</scope>
    <source>
        <strain evidence="8">KM45013</strain>
    </source>
</reference>
<dbReference type="EMBL" id="CP021059">
    <property type="protein sequence ID" value="ARQ07207.1"/>
    <property type="molecule type" value="Genomic_DNA"/>
</dbReference>
<dbReference type="KEGG" id="mcak:MCCS_15660"/>
<dbReference type="GO" id="GO:0015935">
    <property type="term" value="C:small ribosomal subunit"/>
    <property type="evidence" value="ECO:0007669"/>
    <property type="project" value="TreeGrafter"/>
</dbReference>
<dbReference type="Pfam" id="PF01649">
    <property type="entry name" value="Ribosomal_S20p"/>
    <property type="match status" value="1"/>
</dbReference>
<gene>
    <name evidence="8" type="primary">rpsT</name>
    <name evidence="10" type="ORF">ETI04_02800</name>
    <name evidence="9" type="ORF">GTN30_08110</name>
    <name evidence="8" type="ORF">MCCS_15660</name>
</gene>
<dbReference type="EMBL" id="CP047363">
    <property type="protein sequence ID" value="QIH78638.1"/>
    <property type="molecule type" value="Genomic_DNA"/>
</dbReference>
<comment type="similarity">
    <text evidence="1">Belongs to the bacterial ribosomal protein bS20 family.</text>
</comment>
<evidence type="ECO:0000256" key="7">
    <source>
        <dbReference type="ARBA" id="ARBA00035343"/>
    </source>
</evidence>
<dbReference type="AlphaFoldDB" id="A0A1W7AC51"/>
<evidence type="ECO:0000313" key="11">
    <source>
        <dbReference type="Proteomes" id="UP000194154"/>
    </source>
</evidence>
<dbReference type="OrthoDB" id="9808392at2"/>
<accession>A0A1W7AC51</accession>
<dbReference type="InterPro" id="IPR002583">
    <property type="entry name" value="Ribosomal_bS20"/>
</dbReference>
<dbReference type="STRING" id="1855823.MCCS_15660"/>
<evidence type="ECO:0000256" key="5">
    <source>
        <dbReference type="ARBA" id="ARBA00023274"/>
    </source>
</evidence>
<dbReference type="GeneID" id="61128872"/>
<dbReference type="GO" id="GO:0003735">
    <property type="term" value="F:structural constituent of ribosome"/>
    <property type="evidence" value="ECO:0007669"/>
    <property type="project" value="InterPro"/>
</dbReference>
<dbReference type="PANTHER" id="PTHR33398">
    <property type="entry name" value="30S RIBOSOMAL PROTEIN S20"/>
    <property type="match status" value="1"/>
</dbReference>
<dbReference type="GO" id="GO:0006412">
    <property type="term" value="P:translation"/>
    <property type="evidence" value="ECO:0007669"/>
    <property type="project" value="InterPro"/>
</dbReference>
<name>A0A1W7AC51_9STAP</name>
<dbReference type="Proteomes" id="UP000501122">
    <property type="component" value="Chromosome"/>
</dbReference>
<keyword evidence="2" id="KW-0699">rRNA-binding</keyword>
<evidence type="ECO:0000256" key="1">
    <source>
        <dbReference type="ARBA" id="ARBA00007634"/>
    </source>
</evidence>
<proteinExistence type="inferred from homology"/>
<evidence type="ECO:0000313" key="8">
    <source>
        <dbReference type="EMBL" id="ARQ07207.1"/>
    </source>
</evidence>
<reference evidence="9" key="4">
    <citation type="journal article" date="2020" name="Antimicrob. Agents Chemother.">
        <title>The novel macrolide resistance genes mef(D), msr(F) and msr(H) are present on resistance islands in Macrococcus canis, Macrococcus caseolyticus and Staphylococcus aureus.</title>
        <authorList>
            <person name="Schwendener S."/>
            <person name="Dona V."/>
            <person name="Perreten V."/>
        </authorList>
    </citation>
    <scope>NUCLEOTIDE SEQUENCE</scope>
    <source>
        <strain evidence="9">Epi0076A</strain>
    </source>
</reference>
<dbReference type="PANTHER" id="PTHR33398:SF1">
    <property type="entry name" value="SMALL RIBOSOMAL SUBUNIT PROTEIN BS20C"/>
    <property type="match status" value="1"/>
</dbReference>
<dbReference type="Proteomes" id="UP000294865">
    <property type="component" value="Unassembled WGS sequence"/>
</dbReference>
<keyword evidence="11" id="KW-1185">Reference proteome</keyword>
<evidence type="ECO:0000256" key="6">
    <source>
        <dbReference type="ARBA" id="ARBA00035136"/>
    </source>
</evidence>
<dbReference type="Proteomes" id="UP000194154">
    <property type="component" value="Chromosome"/>
</dbReference>
<dbReference type="EMBL" id="SDQG01000001">
    <property type="protein sequence ID" value="TDM18435.1"/>
    <property type="molecule type" value="Genomic_DNA"/>
</dbReference>
<evidence type="ECO:0000256" key="4">
    <source>
        <dbReference type="ARBA" id="ARBA00022980"/>
    </source>
</evidence>
<reference evidence="10 12" key="3">
    <citation type="submission" date="2019-01" db="EMBL/GenBank/DDBJ databases">
        <title>Draft genome sequences of Macrococcus caseolyticus, Macrococcus canis, Macrococcus bohemicus and Macrococcus goetzii.</title>
        <authorList>
            <person name="Mazhar S."/>
            <person name="Altermann E."/>
            <person name="Hill C."/>
            <person name="Mcauliffe O."/>
        </authorList>
    </citation>
    <scope>NUCLEOTIDE SEQUENCE [LARGE SCALE GENOMIC DNA]</scope>
    <source>
        <strain evidence="10 12">DPC7162</strain>
    </source>
</reference>
<evidence type="ECO:0000313" key="12">
    <source>
        <dbReference type="Proteomes" id="UP000294865"/>
    </source>
</evidence>